<dbReference type="SUPFAM" id="SSF54373">
    <property type="entry name" value="FAD-linked reductases, C-terminal domain"/>
    <property type="match status" value="1"/>
</dbReference>
<sequence length="436" mass="47318">MTHIAIIGAGITGVTTAHALLERGYKVTVLDRHRYAAMETSFANGGQLSASNAEVWNSTATILKGLRWMLRNDAPLLMNPKPSWHKYSWMGEFVGSIGRYRANTIETTRLAIEARRHLFSIAERENIAFDLERRGILHVNHDKTGFDAGMRVNALLRQGGLDRRPVTPEEIRAIEPALQSSCYGGFFTPSDATGDIHKFTRGLADACIRRGASFVHDAAVDAIARIDGGFGVSWRATGSTDAVAPARHDLQADGIAICASVASRQFAAMLGERVNVYPVKGYSITVQLDAPQSRQAAPTVSLLDEAAKIVTSRLGADRFRVAGTAEFNGFNRDIRADRIRPLVDWVRQHFPAIDTSKVVPWAGLRLMMPNMMPVVRAGHSPGVFYNTGHGHLGWTLSAATAQIVAEAIDDWSGLGAPPMVPSSPVDASKTSHAAFL</sequence>
<gene>
    <name evidence="3" type="ORF">JQ615_37435</name>
</gene>
<keyword evidence="4" id="KW-1185">Reference proteome</keyword>
<comment type="caution">
    <text evidence="3">The sequence shown here is derived from an EMBL/GenBank/DDBJ whole genome shotgun (WGS) entry which is preliminary data.</text>
</comment>
<dbReference type="NCBIfam" id="NF009074">
    <property type="entry name" value="PRK12409.1"/>
    <property type="match status" value="1"/>
</dbReference>
<name>A0ABS5FW74_9BRAD</name>
<feature type="domain" description="FAD dependent oxidoreductase" evidence="2">
    <location>
        <begin position="4"/>
        <end position="406"/>
    </location>
</feature>
<dbReference type="RefSeq" id="WP_212495205.1">
    <property type="nucleotide sequence ID" value="NZ_JAFCJH010000069.1"/>
</dbReference>
<dbReference type="PANTHER" id="PTHR13847">
    <property type="entry name" value="SARCOSINE DEHYDROGENASE-RELATED"/>
    <property type="match status" value="1"/>
</dbReference>
<evidence type="ECO:0000256" key="1">
    <source>
        <dbReference type="ARBA" id="ARBA00023002"/>
    </source>
</evidence>
<evidence type="ECO:0000313" key="4">
    <source>
        <dbReference type="Proteomes" id="UP001315278"/>
    </source>
</evidence>
<reference evidence="4" key="1">
    <citation type="journal article" date="2021" name="ISME J.">
        <title>Evolutionary origin and ecological implication of a unique nif island in free-living Bradyrhizobium lineages.</title>
        <authorList>
            <person name="Tao J."/>
        </authorList>
    </citation>
    <scope>NUCLEOTIDE SEQUENCE [LARGE SCALE GENOMIC DNA]</scope>
    <source>
        <strain evidence="4">SZCCT0434</strain>
    </source>
</reference>
<dbReference type="SUPFAM" id="SSF51905">
    <property type="entry name" value="FAD/NAD(P)-binding domain"/>
    <property type="match status" value="1"/>
</dbReference>
<dbReference type="InterPro" id="IPR036188">
    <property type="entry name" value="FAD/NAD-bd_sf"/>
</dbReference>
<accession>A0ABS5FW74</accession>
<dbReference type="Gene3D" id="3.30.9.10">
    <property type="entry name" value="D-Amino Acid Oxidase, subunit A, domain 2"/>
    <property type="match status" value="1"/>
</dbReference>
<evidence type="ECO:0000313" key="3">
    <source>
        <dbReference type="EMBL" id="MBR0801059.1"/>
    </source>
</evidence>
<dbReference type="Pfam" id="PF01266">
    <property type="entry name" value="DAO"/>
    <property type="match status" value="1"/>
</dbReference>
<evidence type="ECO:0000259" key="2">
    <source>
        <dbReference type="Pfam" id="PF01266"/>
    </source>
</evidence>
<organism evidence="3 4">
    <name type="scientific">Bradyrhizobium jicamae</name>
    <dbReference type="NCBI Taxonomy" id="280332"/>
    <lineage>
        <taxon>Bacteria</taxon>
        <taxon>Pseudomonadati</taxon>
        <taxon>Pseudomonadota</taxon>
        <taxon>Alphaproteobacteria</taxon>
        <taxon>Hyphomicrobiales</taxon>
        <taxon>Nitrobacteraceae</taxon>
        <taxon>Bradyrhizobium</taxon>
    </lineage>
</organism>
<keyword evidence="1" id="KW-0560">Oxidoreductase</keyword>
<dbReference type="EMBL" id="JAFCJH010000069">
    <property type="protein sequence ID" value="MBR0801059.1"/>
    <property type="molecule type" value="Genomic_DNA"/>
</dbReference>
<protein>
    <submittedName>
        <fullName evidence="3">D-amino acid dehydrogenase</fullName>
    </submittedName>
</protein>
<dbReference type="PANTHER" id="PTHR13847:SF289">
    <property type="entry name" value="GLYCINE OXIDASE"/>
    <property type="match status" value="1"/>
</dbReference>
<dbReference type="InterPro" id="IPR006076">
    <property type="entry name" value="FAD-dep_OxRdtase"/>
</dbReference>
<dbReference type="Gene3D" id="3.50.50.60">
    <property type="entry name" value="FAD/NAD(P)-binding domain"/>
    <property type="match status" value="2"/>
</dbReference>
<dbReference type="Proteomes" id="UP001315278">
    <property type="component" value="Unassembled WGS sequence"/>
</dbReference>
<proteinExistence type="predicted"/>